<keyword evidence="4" id="KW-1185">Reference proteome</keyword>
<evidence type="ECO:0000259" key="2">
    <source>
        <dbReference type="Pfam" id="PF20448"/>
    </source>
</evidence>
<feature type="chain" id="PRO_5011572830" description="DUF6705 domain-containing protein" evidence="1">
    <location>
        <begin position="20"/>
        <end position="167"/>
    </location>
</feature>
<proteinExistence type="predicted"/>
<evidence type="ECO:0000313" key="3">
    <source>
        <dbReference type="EMBL" id="SFN37684.1"/>
    </source>
</evidence>
<dbReference type="EMBL" id="FOVL01000003">
    <property type="protein sequence ID" value="SFN37684.1"/>
    <property type="molecule type" value="Genomic_DNA"/>
</dbReference>
<dbReference type="InterPro" id="IPR046551">
    <property type="entry name" value="DUF6705"/>
</dbReference>
<gene>
    <name evidence="3" type="ORF">SAMN05660413_00751</name>
</gene>
<dbReference type="RefSeq" id="WP_139220590.1">
    <property type="nucleotide sequence ID" value="NZ_FOVL01000003.1"/>
</dbReference>
<keyword evidence="1" id="KW-0732">Signal</keyword>
<dbReference type="Proteomes" id="UP000199153">
    <property type="component" value="Unassembled WGS sequence"/>
</dbReference>
<name>A0A1I4YI28_9FLAO</name>
<organism evidence="3 4">
    <name type="scientific">Salegentibacter flavus</name>
    <dbReference type="NCBI Taxonomy" id="287099"/>
    <lineage>
        <taxon>Bacteria</taxon>
        <taxon>Pseudomonadati</taxon>
        <taxon>Bacteroidota</taxon>
        <taxon>Flavobacteriia</taxon>
        <taxon>Flavobacteriales</taxon>
        <taxon>Flavobacteriaceae</taxon>
        <taxon>Salegentibacter</taxon>
    </lineage>
</organism>
<dbReference type="Pfam" id="PF20448">
    <property type="entry name" value="DUF6705"/>
    <property type="match status" value="1"/>
</dbReference>
<evidence type="ECO:0000256" key="1">
    <source>
        <dbReference type="SAM" id="SignalP"/>
    </source>
</evidence>
<evidence type="ECO:0000313" key="4">
    <source>
        <dbReference type="Proteomes" id="UP000199153"/>
    </source>
</evidence>
<sequence>MKNNILTLGFLILTFSVFAQNKSIYSPDPDVYRHYIGRWENHEEDFNLEFLHFTKEFNGEIENMIIGYYIYELNQKVIKNLPVEGLDRKNLKIGDAPIIGGYDEDKDELVLYMNDPINQKRGKIIIQKINDQLHWTLKPNPGEISFKTYDPTIPFSIPKEMVLERTD</sequence>
<feature type="signal peptide" evidence="1">
    <location>
        <begin position="1"/>
        <end position="19"/>
    </location>
</feature>
<feature type="domain" description="DUF6705" evidence="2">
    <location>
        <begin position="1"/>
        <end position="164"/>
    </location>
</feature>
<protein>
    <recommendedName>
        <fullName evidence="2">DUF6705 domain-containing protein</fullName>
    </recommendedName>
</protein>
<dbReference type="AlphaFoldDB" id="A0A1I4YI28"/>
<reference evidence="3 4" key="1">
    <citation type="submission" date="2016-10" db="EMBL/GenBank/DDBJ databases">
        <authorList>
            <person name="de Groot N.N."/>
        </authorList>
    </citation>
    <scope>NUCLEOTIDE SEQUENCE [LARGE SCALE GENOMIC DNA]</scope>
    <source>
        <strain evidence="3 4">DSM 17794</strain>
    </source>
</reference>
<accession>A0A1I4YI28</accession>